<accession>W7U8B3</accession>
<proteinExistence type="predicted"/>
<evidence type="ECO:0000313" key="2">
    <source>
        <dbReference type="Proteomes" id="UP000019335"/>
    </source>
</evidence>
<organism evidence="1 2">
    <name type="scientific">Nannochloropsis gaditana</name>
    <dbReference type="NCBI Taxonomy" id="72520"/>
    <lineage>
        <taxon>Eukaryota</taxon>
        <taxon>Sar</taxon>
        <taxon>Stramenopiles</taxon>
        <taxon>Ochrophyta</taxon>
        <taxon>Eustigmatophyceae</taxon>
        <taxon>Eustigmatales</taxon>
        <taxon>Monodopsidaceae</taxon>
        <taxon>Nannochloropsis</taxon>
    </lineage>
</organism>
<name>W7U8B3_9STRA</name>
<sequence length="179" mass="19947">MEESQGSTNAATSLSGYRLSAAVKEIQRQHPPATVQDMLTILGDSHALFKYAQADEWLQAVLRDEGIDCTTISRRDSTEFGRSNRGPTYGVQLVPRYKSARADPLQVTPKSLTNQQLRGNIFRLLHAVNPLFDTLVESLSLHPHLTFTNIGEKVIDQSLGRCTADLYFSVFESISRHIS</sequence>
<protein>
    <submittedName>
        <fullName evidence="1">Uncharacterized protein</fullName>
    </submittedName>
</protein>
<comment type="caution">
    <text evidence="1">The sequence shown here is derived from an EMBL/GenBank/DDBJ whole genome shotgun (WGS) entry which is preliminary data.</text>
</comment>
<dbReference type="AlphaFoldDB" id="W7U8B3"/>
<dbReference type="Proteomes" id="UP000019335">
    <property type="component" value="Chromosome 3"/>
</dbReference>
<evidence type="ECO:0000313" key="1">
    <source>
        <dbReference type="EMBL" id="EWM29179.1"/>
    </source>
</evidence>
<gene>
    <name evidence="1" type="ORF">Naga_100007g80</name>
</gene>
<dbReference type="EMBL" id="AZIL01000177">
    <property type="protein sequence ID" value="EWM29179.1"/>
    <property type="molecule type" value="Genomic_DNA"/>
</dbReference>
<keyword evidence="2" id="KW-1185">Reference proteome</keyword>
<reference evidence="1 2" key="1">
    <citation type="journal article" date="2014" name="Mol. Plant">
        <title>Chromosome Scale Genome Assembly and Transcriptome Profiling of Nannochloropsis gaditana in Nitrogen Depletion.</title>
        <authorList>
            <person name="Corteggiani Carpinelli E."/>
            <person name="Telatin A."/>
            <person name="Vitulo N."/>
            <person name="Forcato C."/>
            <person name="D'Angelo M."/>
            <person name="Schiavon R."/>
            <person name="Vezzi A."/>
            <person name="Giacometti G.M."/>
            <person name="Morosinotto T."/>
            <person name="Valle G."/>
        </authorList>
    </citation>
    <scope>NUCLEOTIDE SEQUENCE [LARGE SCALE GENOMIC DNA]</scope>
    <source>
        <strain evidence="1 2">B-31</strain>
    </source>
</reference>